<dbReference type="AlphaFoldDB" id="A0AAV9PAV5"/>
<dbReference type="PROSITE" id="PS50181">
    <property type="entry name" value="FBOX"/>
    <property type="match status" value="1"/>
</dbReference>
<accession>A0AAV9PAV5</accession>
<dbReference type="EMBL" id="JAVRRT010000009">
    <property type="protein sequence ID" value="KAK5168782.1"/>
    <property type="molecule type" value="Genomic_DNA"/>
</dbReference>
<keyword evidence="3" id="KW-1185">Reference proteome</keyword>
<dbReference type="InterPro" id="IPR001810">
    <property type="entry name" value="F-box_dom"/>
</dbReference>
<evidence type="ECO:0000313" key="3">
    <source>
        <dbReference type="Proteomes" id="UP001337655"/>
    </source>
</evidence>
<reference evidence="2 3" key="1">
    <citation type="submission" date="2023-08" db="EMBL/GenBank/DDBJ databases">
        <title>Black Yeasts Isolated from many extreme environments.</title>
        <authorList>
            <person name="Coleine C."/>
            <person name="Stajich J.E."/>
            <person name="Selbmann L."/>
        </authorList>
    </citation>
    <scope>NUCLEOTIDE SEQUENCE [LARGE SCALE GENOMIC DNA]</scope>
    <source>
        <strain evidence="2 3">CCFEE 5935</strain>
    </source>
</reference>
<dbReference type="GeneID" id="89927431"/>
<proteinExistence type="predicted"/>
<protein>
    <recommendedName>
        <fullName evidence="1">F-box domain-containing protein</fullName>
    </recommendedName>
</protein>
<name>A0AAV9PAV5_9PEZI</name>
<evidence type="ECO:0000259" key="1">
    <source>
        <dbReference type="PROSITE" id="PS50181"/>
    </source>
</evidence>
<feature type="domain" description="F-box" evidence="1">
    <location>
        <begin position="1"/>
        <end position="54"/>
    </location>
</feature>
<evidence type="ECO:0000313" key="2">
    <source>
        <dbReference type="EMBL" id="KAK5168782.1"/>
    </source>
</evidence>
<dbReference type="Proteomes" id="UP001337655">
    <property type="component" value="Unassembled WGS sequence"/>
</dbReference>
<dbReference type="RefSeq" id="XP_064658248.1">
    <property type="nucleotide sequence ID" value="XM_064803333.1"/>
</dbReference>
<sequence>MSLLNLPVELLEQIIQETMPDEYEPFMLSCKTIYNTGLKLIDRHNTLQRTFSKLDFSSVFNQKADGSMKFLGQVAQEPLIVRYVKSATTSAKGKLVDIVAQDLNELCLLLHEDGQALQRLVSSSSSPDIREIWVSSFSTHPTNSLSRSLGDLIQAHSWRVILISLLENVSTLVLPRKWLNPLAAPASKLLSSIASRASRTRIGPLSRLETLESWCHDDDRIALQDLEAFLVLPKLHHVLCAGYVAAVDEHLNVPFNWRHPDLTSELCKIELAFCCISGTELDKLLPHTPKLQIFKLAYNRTNAHRGWDVNAIVHSLQQHCGKTLTELSLTIDQLSGGTKGGLHAFKSFTVLEDLEIDARFLLGPPVTEELRWMTPVEYRSHSTYTAWNVASVPKLTEMLPPSIESVRLLTGSDPQEVRLLETLFKGWHLKQCPHLPALEKVEVEHGTETVGWVPNVPEDHALNLAKWKPAQEAIEAAGCWYDMHMSVMGKWIEDILYSDRAGA</sequence>
<organism evidence="2 3">
    <name type="scientific">Saxophila tyrrhenica</name>
    <dbReference type="NCBI Taxonomy" id="1690608"/>
    <lineage>
        <taxon>Eukaryota</taxon>
        <taxon>Fungi</taxon>
        <taxon>Dikarya</taxon>
        <taxon>Ascomycota</taxon>
        <taxon>Pezizomycotina</taxon>
        <taxon>Dothideomycetes</taxon>
        <taxon>Dothideomycetidae</taxon>
        <taxon>Mycosphaerellales</taxon>
        <taxon>Extremaceae</taxon>
        <taxon>Saxophila</taxon>
    </lineage>
</organism>
<comment type="caution">
    <text evidence="2">The sequence shown here is derived from an EMBL/GenBank/DDBJ whole genome shotgun (WGS) entry which is preliminary data.</text>
</comment>
<gene>
    <name evidence="2" type="ORF">LTR77_006091</name>
</gene>